<proteinExistence type="predicted"/>
<dbReference type="RefSeq" id="WP_214785880.1">
    <property type="nucleotide sequence ID" value="NZ_JANIEL010000036.1"/>
</dbReference>
<evidence type="ECO:0000313" key="1">
    <source>
        <dbReference type="EMBL" id="MFC7388540.1"/>
    </source>
</evidence>
<dbReference type="EMBL" id="JBHTCE010000001">
    <property type="protein sequence ID" value="MFC7388540.1"/>
    <property type="molecule type" value="Genomic_DNA"/>
</dbReference>
<reference evidence="2" key="1">
    <citation type="journal article" date="2019" name="Int. J. Syst. Evol. Microbiol.">
        <title>The Global Catalogue of Microorganisms (GCM) 10K type strain sequencing project: providing services to taxonomists for standard genome sequencing and annotation.</title>
        <authorList>
            <consortium name="The Broad Institute Genomics Platform"/>
            <consortium name="The Broad Institute Genome Sequencing Center for Infectious Disease"/>
            <person name="Wu L."/>
            <person name="Ma J."/>
        </authorList>
    </citation>
    <scope>NUCLEOTIDE SEQUENCE [LARGE SCALE GENOMIC DNA]</scope>
    <source>
        <strain evidence="2">CCUG 55590</strain>
    </source>
</reference>
<sequence>MSSRLTFALIFLCLFLIVVYWMGTWNDNVVEGQIERVDIPQLLIESTESSEEVTLRVILINDQTEVTGVVNSVQGLQSGQFVIIEVIPTESNLNIARTIEVTSP</sequence>
<gene>
    <name evidence="1" type="ORF">ACFQO8_00215</name>
</gene>
<accession>A0ABW2PJH2</accession>
<organism evidence="1 2">
    <name type="scientific">Exiguobacterium aestuarii</name>
    <dbReference type="NCBI Taxonomy" id="273527"/>
    <lineage>
        <taxon>Bacteria</taxon>
        <taxon>Bacillati</taxon>
        <taxon>Bacillota</taxon>
        <taxon>Bacilli</taxon>
        <taxon>Bacillales</taxon>
        <taxon>Bacillales Family XII. Incertae Sedis</taxon>
        <taxon>Exiguobacterium</taxon>
    </lineage>
</organism>
<dbReference type="Proteomes" id="UP001596439">
    <property type="component" value="Unassembled WGS sequence"/>
</dbReference>
<comment type="caution">
    <text evidence="1">The sequence shown here is derived from an EMBL/GenBank/DDBJ whole genome shotgun (WGS) entry which is preliminary data.</text>
</comment>
<evidence type="ECO:0000313" key="2">
    <source>
        <dbReference type="Proteomes" id="UP001596439"/>
    </source>
</evidence>
<name>A0ABW2PJH2_9BACL</name>
<keyword evidence="2" id="KW-1185">Reference proteome</keyword>
<protein>
    <recommendedName>
        <fullName evidence="3">DUF3221 domain-containing protein</fullName>
    </recommendedName>
</protein>
<evidence type="ECO:0008006" key="3">
    <source>
        <dbReference type="Google" id="ProtNLM"/>
    </source>
</evidence>